<proteinExistence type="predicted"/>
<dbReference type="GO" id="GO:0003824">
    <property type="term" value="F:catalytic activity"/>
    <property type="evidence" value="ECO:0007669"/>
    <property type="project" value="InterPro"/>
</dbReference>
<dbReference type="Proteomes" id="UP000182101">
    <property type="component" value="Plasmid pAMCP48-600"/>
</dbReference>
<gene>
    <name evidence="2" type="ORF">BM524_20955</name>
</gene>
<accession>A0AAC9NTL9</accession>
<evidence type="ECO:0000313" key="3">
    <source>
        <dbReference type="Proteomes" id="UP000182101"/>
    </source>
</evidence>
<protein>
    <recommendedName>
        <fullName evidence="1">Phosphoadenosine phosphosulphate reductase domain-containing protein</fullName>
    </recommendedName>
</protein>
<dbReference type="AlphaFoldDB" id="A0AAC9NTL9"/>
<organism evidence="2 3">
    <name type="scientific">Alteromonas mediterranea</name>
    <dbReference type="NCBI Taxonomy" id="314275"/>
    <lineage>
        <taxon>Bacteria</taxon>
        <taxon>Pseudomonadati</taxon>
        <taxon>Pseudomonadota</taxon>
        <taxon>Gammaproteobacteria</taxon>
        <taxon>Alteromonadales</taxon>
        <taxon>Alteromonadaceae</taxon>
        <taxon>Alteromonas/Salinimonas group</taxon>
        <taxon>Alteromonas</taxon>
    </lineage>
</organism>
<dbReference type="Pfam" id="PF01507">
    <property type="entry name" value="PAPS_reduct"/>
    <property type="match status" value="1"/>
</dbReference>
<feature type="domain" description="Phosphoadenosine phosphosulphate reductase" evidence="1">
    <location>
        <begin position="6"/>
        <end position="160"/>
    </location>
</feature>
<dbReference type="Gene3D" id="3.40.50.620">
    <property type="entry name" value="HUPs"/>
    <property type="match status" value="1"/>
</dbReference>
<sequence length="344" mass="39588">MSKESIVVSFSGGLTSGNLSYIIKMHYAQDFEPIFIFANTGCENEETLRFVNQCDIAFGLNVIWVEAVVNPEDGKGITHRVTNFKDAFRSHQYKDPLHPFHAHIMKSGIPNANKPQCSDRLKALVIEDYKKKNGLKGVKHAIGIRQDEMRRVMNKPVFNALASIGIDPHSWRVIPTQKERLHALNEAIDRCLVKPEEKAFKKVISYSSKLAQYNLVYPLSDWIPSTKQDVNDFWEDQPFTLELEDHEGNCMTCWKKSHAKLLLIAAEHPERFEAFDYWEKNYNQVKPNDDGKPRVFFRKHKNAQHIIEEASSLPKEHLRMAVTGARFREDMEDGCSESCESYSI</sequence>
<evidence type="ECO:0000259" key="1">
    <source>
        <dbReference type="Pfam" id="PF01507"/>
    </source>
</evidence>
<geneLocation type="plasmid" evidence="3">
    <name>pamcp48-600</name>
</geneLocation>
<dbReference type="InterPro" id="IPR002500">
    <property type="entry name" value="PAPS_reduct_dom"/>
</dbReference>
<keyword evidence="2" id="KW-0614">Plasmid</keyword>
<dbReference type="InterPro" id="IPR014729">
    <property type="entry name" value="Rossmann-like_a/b/a_fold"/>
</dbReference>
<evidence type="ECO:0000313" key="2">
    <source>
        <dbReference type="EMBL" id="APD92373.1"/>
    </source>
</evidence>
<name>A0AAC9NTL9_9ALTE</name>
<dbReference type="SUPFAM" id="SSF52402">
    <property type="entry name" value="Adenine nucleotide alpha hydrolases-like"/>
    <property type="match status" value="1"/>
</dbReference>
<dbReference type="RefSeq" id="WP_071960987.1">
    <property type="nucleotide sequence ID" value="NZ_CP018025.1"/>
</dbReference>
<reference evidence="2 3" key="1">
    <citation type="submission" date="2016-11" db="EMBL/GenBank/DDBJ databases">
        <title>Networking in microbes: conjugative elements and plasmids in the genus Alteromonas.</title>
        <authorList>
            <person name="Lopez-Perez M."/>
            <person name="Ramon-Marco N."/>
            <person name="Rodriguez-Valera F."/>
        </authorList>
    </citation>
    <scope>NUCLEOTIDE SEQUENCE [LARGE SCALE GENOMIC DNA]</scope>
    <source>
        <strain evidence="2 3">CP48</strain>
        <plasmid evidence="3">pamcp48-600</plasmid>
    </source>
</reference>
<dbReference type="EMBL" id="CP018025">
    <property type="protein sequence ID" value="APD92373.1"/>
    <property type="molecule type" value="Genomic_DNA"/>
</dbReference>